<comment type="subunit">
    <text evidence="3">Monomer.</text>
</comment>
<evidence type="ECO:0000256" key="2">
    <source>
        <dbReference type="ARBA" id="ARBA00004496"/>
    </source>
</evidence>
<dbReference type="PROSITE" id="PS51219">
    <property type="entry name" value="DPCK"/>
    <property type="match status" value="1"/>
</dbReference>
<dbReference type="FunFam" id="3.40.50.620:FF:000089">
    <property type="entry name" value="Bifunctional coenzyme A synthase"/>
    <property type="match status" value="1"/>
</dbReference>
<dbReference type="Proteomes" id="UP001168821">
    <property type="component" value="Unassembled WGS sequence"/>
</dbReference>
<dbReference type="CDD" id="cd02164">
    <property type="entry name" value="PPAT_CoAS"/>
    <property type="match status" value="1"/>
</dbReference>
<dbReference type="EMBL" id="JALNTZ010000007">
    <property type="protein sequence ID" value="KAJ3644954.1"/>
    <property type="molecule type" value="Genomic_DNA"/>
</dbReference>
<keyword evidence="6" id="KW-0597">Phosphoprotein</keyword>
<dbReference type="GO" id="GO:0004595">
    <property type="term" value="F:pantetheine-phosphate adenylyltransferase activity"/>
    <property type="evidence" value="ECO:0007669"/>
    <property type="project" value="UniProtKB-EC"/>
</dbReference>
<name>A0AA38I1A6_9CUCU</name>
<dbReference type="Pfam" id="PF01467">
    <property type="entry name" value="CTP_transf_like"/>
    <property type="match status" value="1"/>
</dbReference>
<accession>A0AA38I1A6</accession>
<dbReference type="PANTHER" id="PTHR10695:SF46">
    <property type="entry name" value="BIFUNCTIONAL COENZYME A SYNTHASE-RELATED"/>
    <property type="match status" value="1"/>
</dbReference>
<dbReference type="PANTHER" id="PTHR10695">
    <property type="entry name" value="DEPHOSPHO-COA KINASE-RELATED"/>
    <property type="match status" value="1"/>
</dbReference>
<proteinExistence type="inferred from homology"/>
<evidence type="ECO:0000259" key="22">
    <source>
        <dbReference type="Pfam" id="PF01467"/>
    </source>
</evidence>
<dbReference type="FunFam" id="3.40.50.300:FF:000899">
    <property type="entry name" value="Bifunctional coenzyme A synthase"/>
    <property type="match status" value="1"/>
</dbReference>
<evidence type="ECO:0000256" key="21">
    <source>
        <dbReference type="ARBA" id="ARBA00067394"/>
    </source>
</evidence>
<keyword evidence="5" id="KW-0963">Cytoplasm</keyword>
<evidence type="ECO:0000256" key="18">
    <source>
        <dbReference type="ARBA" id="ARBA00060696"/>
    </source>
</evidence>
<dbReference type="SUPFAM" id="SSF52540">
    <property type="entry name" value="P-loop containing nucleoside triphosphate hydrolases"/>
    <property type="match status" value="1"/>
</dbReference>
<keyword evidence="8" id="KW-0548">Nucleotidyltransferase</keyword>
<dbReference type="Gene3D" id="3.40.50.300">
    <property type="entry name" value="P-loop containing nucleotide triphosphate hydrolases"/>
    <property type="match status" value="1"/>
</dbReference>
<evidence type="ECO:0000256" key="16">
    <source>
        <dbReference type="ARBA" id="ARBA00059677"/>
    </source>
</evidence>
<evidence type="ECO:0000256" key="15">
    <source>
        <dbReference type="ARBA" id="ARBA00051912"/>
    </source>
</evidence>
<dbReference type="HAMAP" id="MF_00376">
    <property type="entry name" value="Dephospho_CoA_kinase"/>
    <property type="match status" value="1"/>
</dbReference>
<comment type="function">
    <text evidence="16">Bifunctional enzyme that catalyzes the fourth and fifth sequential steps of CoA biosynthetic pathway. The fourth reaction is catalyzed by the phosphopantetheine adenylyltransferase, coded by the coaD domain; the fifth reaction is catalyzed by the dephospho-CoA kinase, coded by the coaE domain. May act as a point of CoA biosynthesis regulation.</text>
</comment>
<dbReference type="EC" id="2.7.1.24" evidence="20"/>
<evidence type="ECO:0000256" key="20">
    <source>
        <dbReference type="ARBA" id="ARBA00066359"/>
    </source>
</evidence>
<dbReference type="Gene3D" id="3.40.50.620">
    <property type="entry name" value="HUPs"/>
    <property type="match status" value="1"/>
</dbReference>
<evidence type="ECO:0000256" key="10">
    <source>
        <dbReference type="ARBA" id="ARBA00022777"/>
    </source>
</evidence>
<comment type="pathway">
    <text evidence="17">Cofactor biosynthesis; coenzyme A biosynthesis; CoA from (R)-pantothenate: step 4/5.</text>
</comment>
<dbReference type="AlphaFoldDB" id="A0AA38I1A6"/>
<evidence type="ECO:0000256" key="13">
    <source>
        <dbReference type="ARBA" id="ARBA00023268"/>
    </source>
</evidence>
<evidence type="ECO:0000256" key="8">
    <source>
        <dbReference type="ARBA" id="ARBA00022695"/>
    </source>
</evidence>
<comment type="catalytic activity">
    <reaction evidence="14">
        <text>(R)-4'-phosphopantetheine + ATP + H(+) = 3'-dephospho-CoA + diphosphate</text>
        <dbReference type="Rhea" id="RHEA:19801"/>
        <dbReference type="ChEBI" id="CHEBI:15378"/>
        <dbReference type="ChEBI" id="CHEBI:30616"/>
        <dbReference type="ChEBI" id="CHEBI:33019"/>
        <dbReference type="ChEBI" id="CHEBI:57328"/>
        <dbReference type="ChEBI" id="CHEBI:61723"/>
        <dbReference type="EC" id="2.7.7.3"/>
    </reaction>
    <physiologicalReaction direction="left-to-right" evidence="14">
        <dbReference type="Rhea" id="RHEA:19802"/>
    </physiologicalReaction>
</comment>
<dbReference type="GO" id="GO:0005759">
    <property type="term" value="C:mitochondrial matrix"/>
    <property type="evidence" value="ECO:0007669"/>
    <property type="project" value="UniProtKB-SubCell"/>
</dbReference>
<keyword evidence="11" id="KW-0067">ATP-binding</keyword>
<dbReference type="GO" id="GO:0004140">
    <property type="term" value="F:dephospho-CoA kinase activity"/>
    <property type="evidence" value="ECO:0007669"/>
    <property type="project" value="UniProtKB-EC"/>
</dbReference>
<keyword evidence="12" id="KW-0496">Mitochondrion</keyword>
<evidence type="ECO:0000256" key="9">
    <source>
        <dbReference type="ARBA" id="ARBA00022741"/>
    </source>
</evidence>
<evidence type="ECO:0000256" key="17">
    <source>
        <dbReference type="ARBA" id="ARBA00060565"/>
    </source>
</evidence>
<evidence type="ECO:0000256" key="14">
    <source>
        <dbReference type="ARBA" id="ARBA00051310"/>
    </source>
</evidence>
<evidence type="ECO:0000256" key="12">
    <source>
        <dbReference type="ARBA" id="ARBA00023128"/>
    </source>
</evidence>
<evidence type="ECO:0000256" key="19">
    <source>
        <dbReference type="ARBA" id="ARBA00061673"/>
    </source>
</evidence>
<protein>
    <recommendedName>
        <fullName evidence="21">Bifunctional coenzyme A synthase</fullName>
        <ecNumber evidence="20">2.7.1.24</ecNumber>
        <ecNumber evidence="4">2.7.7.3</ecNumber>
    </recommendedName>
</protein>
<reference evidence="23" key="1">
    <citation type="journal article" date="2023" name="G3 (Bethesda)">
        <title>Whole genome assemblies of Zophobas morio and Tenebrio molitor.</title>
        <authorList>
            <person name="Kaur S."/>
            <person name="Stinson S.A."/>
            <person name="diCenzo G.C."/>
        </authorList>
    </citation>
    <scope>NUCLEOTIDE SEQUENCE</scope>
    <source>
        <strain evidence="23">QUZm001</strain>
    </source>
</reference>
<evidence type="ECO:0000256" key="11">
    <source>
        <dbReference type="ARBA" id="ARBA00022840"/>
    </source>
</evidence>
<comment type="pathway">
    <text evidence="18">Cofactor biosynthesis; coenzyme A biosynthesis; CoA from (R)-pantothenate: step 5/5.</text>
</comment>
<keyword evidence="10" id="KW-0418">Kinase</keyword>
<dbReference type="InterPro" id="IPR004821">
    <property type="entry name" value="Cyt_trans-like"/>
</dbReference>
<comment type="caution">
    <text evidence="23">The sequence shown here is derived from an EMBL/GenBank/DDBJ whole genome shotgun (WGS) entry which is preliminary data.</text>
</comment>
<keyword evidence="7" id="KW-0808">Transferase</keyword>
<keyword evidence="13" id="KW-0511">Multifunctional enzyme</keyword>
<keyword evidence="9" id="KW-0547">Nucleotide-binding</keyword>
<dbReference type="InterPro" id="IPR014729">
    <property type="entry name" value="Rossmann-like_a/b/a_fold"/>
</dbReference>
<comment type="similarity">
    <text evidence="19">In the central section; belongs to the eukaryotic CoaD family.</text>
</comment>
<dbReference type="SUPFAM" id="SSF52374">
    <property type="entry name" value="Nucleotidylyl transferase"/>
    <property type="match status" value="1"/>
</dbReference>
<evidence type="ECO:0000256" key="3">
    <source>
        <dbReference type="ARBA" id="ARBA00011245"/>
    </source>
</evidence>
<dbReference type="CDD" id="cd02022">
    <property type="entry name" value="DPCK"/>
    <property type="match status" value="1"/>
</dbReference>
<organism evidence="23 24">
    <name type="scientific">Zophobas morio</name>
    <dbReference type="NCBI Taxonomy" id="2755281"/>
    <lineage>
        <taxon>Eukaryota</taxon>
        <taxon>Metazoa</taxon>
        <taxon>Ecdysozoa</taxon>
        <taxon>Arthropoda</taxon>
        <taxon>Hexapoda</taxon>
        <taxon>Insecta</taxon>
        <taxon>Pterygota</taxon>
        <taxon>Neoptera</taxon>
        <taxon>Endopterygota</taxon>
        <taxon>Coleoptera</taxon>
        <taxon>Polyphaga</taxon>
        <taxon>Cucujiformia</taxon>
        <taxon>Tenebrionidae</taxon>
        <taxon>Zophobas</taxon>
    </lineage>
</organism>
<dbReference type="Pfam" id="PF01121">
    <property type="entry name" value="CoaE"/>
    <property type="match status" value="1"/>
</dbReference>
<dbReference type="EC" id="2.7.7.3" evidence="4"/>
<evidence type="ECO:0000313" key="24">
    <source>
        <dbReference type="Proteomes" id="UP001168821"/>
    </source>
</evidence>
<evidence type="ECO:0000313" key="23">
    <source>
        <dbReference type="EMBL" id="KAJ3644954.1"/>
    </source>
</evidence>
<dbReference type="GO" id="GO:0015937">
    <property type="term" value="P:coenzyme A biosynthetic process"/>
    <property type="evidence" value="ECO:0007669"/>
    <property type="project" value="InterPro"/>
</dbReference>
<evidence type="ECO:0000256" key="6">
    <source>
        <dbReference type="ARBA" id="ARBA00022553"/>
    </source>
</evidence>
<dbReference type="GO" id="GO:0005524">
    <property type="term" value="F:ATP binding"/>
    <property type="evidence" value="ECO:0007669"/>
    <property type="project" value="UniProtKB-KW"/>
</dbReference>
<evidence type="ECO:0000256" key="5">
    <source>
        <dbReference type="ARBA" id="ARBA00022490"/>
    </source>
</evidence>
<evidence type="ECO:0000256" key="7">
    <source>
        <dbReference type="ARBA" id="ARBA00022679"/>
    </source>
</evidence>
<feature type="domain" description="Cytidyltransferase-like" evidence="22">
    <location>
        <begin position="153"/>
        <end position="294"/>
    </location>
</feature>
<evidence type="ECO:0000256" key="4">
    <source>
        <dbReference type="ARBA" id="ARBA00012392"/>
    </source>
</evidence>
<gene>
    <name evidence="23" type="ORF">Zmor_022650</name>
</gene>
<sequence length="511" mass="57330">MLAKTGLLVVSNPKQIGKILPLVRNHVKNTLYIQLLSALTEPFGNFHTTAFNSWPKYSQTIHGIYTQAATHCQNLDVRVLLSGLKYKTMTQICTKTNIDLVIFDKSHNKTDIDDFVKTKIGNIAKEYDVVTLDAGVFENLDPPEDGKVYKHVVLGGTFDRLHTAHKVLLSEAILRAEKKVTVGVTDESMLPGKVLWELIEDLNVRIHNVQNFLSDVCAELYYSVVPISDPFGPSITDPTMEMIAVSDETVKGGHKINEIREKNNLNKLDIFPVTLLEEPCHNPNEETKISSSTSRMRLLGTLLKPVLKKNISDRPYVIGLTGGVASGKSNVAKWLQQCGAQIISCDLIGHDVYKKGKPCHTQLVEHFGAQILSEDGEINRKVLGGIVFKNPDELNKLNSLVWPGIAAEVSAMIKQSDSKVIVMEAAVLLVAHWEKYCHEVWTTIIPREEAIKRLIARNNFSEEQAVARIESQLSNRKYVEAANVVFCTLWEVEFTKMQVKRAWELLQERLL</sequence>
<keyword evidence="24" id="KW-1185">Reference proteome</keyword>
<evidence type="ECO:0000256" key="1">
    <source>
        <dbReference type="ARBA" id="ARBA00004305"/>
    </source>
</evidence>
<dbReference type="InterPro" id="IPR027417">
    <property type="entry name" value="P-loop_NTPase"/>
</dbReference>
<comment type="catalytic activity">
    <reaction evidence="15">
        <text>3'-dephospho-CoA + ATP = ADP + CoA + H(+)</text>
        <dbReference type="Rhea" id="RHEA:18245"/>
        <dbReference type="ChEBI" id="CHEBI:15378"/>
        <dbReference type="ChEBI" id="CHEBI:30616"/>
        <dbReference type="ChEBI" id="CHEBI:57287"/>
        <dbReference type="ChEBI" id="CHEBI:57328"/>
        <dbReference type="ChEBI" id="CHEBI:456216"/>
        <dbReference type="EC" id="2.7.1.24"/>
    </reaction>
    <physiologicalReaction direction="left-to-right" evidence="15">
        <dbReference type="Rhea" id="RHEA:18246"/>
    </physiologicalReaction>
</comment>
<dbReference type="NCBIfam" id="NF001985">
    <property type="entry name" value="PRK00777.1"/>
    <property type="match status" value="1"/>
</dbReference>
<comment type="subcellular location">
    <subcellularLocation>
        <location evidence="2">Cytoplasm</location>
    </subcellularLocation>
    <subcellularLocation>
        <location evidence="1">Mitochondrion matrix</location>
    </subcellularLocation>
</comment>
<dbReference type="NCBIfam" id="TIGR00152">
    <property type="entry name" value="dephospho-CoA kinase"/>
    <property type="match status" value="1"/>
</dbReference>
<dbReference type="InterPro" id="IPR001977">
    <property type="entry name" value="Depp_CoAkinase"/>
</dbReference>